<evidence type="ECO:0000256" key="3">
    <source>
        <dbReference type="ARBA" id="ARBA00023004"/>
    </source>
</evidence>
<evidence type="ECO:0000256" key="1">
    <source>
        <dbReference type="ARBA" id="ARBA00022617"/>
    </source>
</evidence>
<dbReference type="EMBL" id="BARS01028985">
    <property type="protein sequence ID" value="GAG00203.1"/>
    <property type="molecule type" value="Genomic_DNA"/>
</dbReference>
<proteinExistence type="predicted"/>
<reference evidence="5" key="1">
    <citation type="journal article" date="2014" name="Front. Microbiol.">
        <title>High frequency of phylogenetically diverse reductive dehalogenase-homologous genes in deep subseafloor sedimentary metagenomes.</title>
        <authorList>
            <person name="Kawai M."/>
            <person name="Futagami T."/>
            <person name="Toyoda A."/>
            <person name="Takaki Y."/>
            <person name="Nishi S."/>
            <person name="Hori S."/>
            <person name="Arai W."/>
            <person name="Tsubouchi T."/>
            <person name="Morono Y."/>
            <person name="Uchiyama I."/>
            <person name="Ito T."/>
            <person name="Fujiyama A."/>
            <person name="Inagaki F."/>
            <person name="Takami H."/>
        </authorList>
    </citation>
    <scope>NUCLEOTIDE SEQUENCE</scope>
    <source>
        <strain evidence="5">Expedition CK06-06</strain>
    </source>
</reference>
<keyword evidence="2" id="KW-0479">Metal-binding</keyword>
<feature type="domain" description="Cytochrome c" evidence="4">
    <location>
        <begin position="41"/>
        <end position="125"/>
    </location>
</feature>
<protein>
    <recommendedName>
        <fullName evidence="4">Cytochrome c domain-containing protein</fullName>
    </recommendedName>
</protein>
<name>X0UIK0_9ZZZZ</name>
<evidence type="ECO:0000259" key="4">
    <source>
        <dbReference type="PROSITE" id="PS51007"/>
    </source>
</evidence>
<comment type="caution">
    <text evidence="5">The sequence shown here is derived from an EMBL/GenBank/DDBJ whole genome shotgun (WGS) entry which is preliminary data.</text>
</comment>
<dbReference type="AlphaFoldDB" id="X0UIK0"/>
<keyword evidence="1" id="KW-0349">Heme</keyword>
<gene>
    <name evidence="5" type="ORF">S01H1_45366</name>
</gene>
<feature type="non-terminal residue" evidence="5">
    <location>
        <position position="144"/>
    </location>
</feature>
<evidence type="ECO:0000313" key="5">
    <source>
        <dbReference type="EMBL" id="GAG00203.1"/>
    </source>
</evidence>
<evidence type="ECO:0000256" key="2">
    <source>
        <dbReference type="ARBA" id="ARBA00022723"/>
    </source>
</evidence>
<dbReference type="GO" id="GO:0020037">
    <property type="term" value="F:heme binding"/>
    <property type="evidence" value="ECO:0007669"/>
    <property type="project" value="InterPro"/>
</dbReference>
<dbReference type="Gene3D" id="1.10.760.10">
    <property type="entry name" value="Cytochrome c-like domain"/>
    <property type="match status" value="1"/>
</dbReference>
<sequence>MKKRNKTFSIFLFQIIACGLFVFSAAGLLVSQESGGLPIPENPLKGSQVFVEKGCFACHTVLRVGEVLGPDLTTIGREKNFYGLAGALWSHSPKMLEIMEEHNIQRPELTSQEAEVLISYIYYQGFFDELGDPRQGEDIFSNKG</sequence>
<keyword evidence="3" id="KW-0408">Iron</keyword>
<dbReference type="SUPFAM" id="SSF46626">
    <property type="entry name" value="Cytochrome c"/>
    <property type="match status" value="1"/>
</dbReference>
<accession>X0UIK0</accession>
<dbReference type="GO" id="GO:0009055">
    <property type="term" value="F:electron transfer activity"/>
    <property type="evidence" value="ECO:0007669"/>
    <property type="project" value="InterPro"/>
</dbReference>
<dbReference type="InterPro" id="IPR036909">
    <property type="entry name" value="Cyt_c-like_dom_sf"/>
</dbReference>
<organism evidence="5">
    <name type="scientific">marine sediment metagenome</name>
    <dbReference type="NCBI Taxonomy" id="412755"/>
    <lineage>
        <taxon>unclassified sequences</taxon>
        <taxon>metagenomes</taxon>
        <taxon>ecological metagenomes</taxon>
    </lineage>
</organism>
<dbReference type="Pfam" id="PF00034">
    <property type="entry name" value="Cytochrom_C"/>
    <property type="match status" value="1"/>
</dbReference>
<dbReference type="PROSITE" id="PS51007">
    <property type="entry name" value="CYTC"/>
    <property type="match status" value="1"/>
</dbReference>
<dbReference type="GO" id="GO:0046872">
    <property type="term" value="F:metal ion binding"/>
    <property type="evidence" value="ECO:0007669"/>
    <property type="project" value="UniProtKB-KW"/>
</dbReference>
<dbReference type="InterPro" id="IPR009056">
    <property type="entry name" value="Cyt_c-like_dom"/>
</dbReference>